<reference evidence="10" key="2">
    <citation type="submission" date="2021-04" db="EMBL/GenBank/DDBJ databases">
        <authorList>
            <person name="Gilroy R."/>
        </authorList>
    </citation>
    <scope>NUCLEOTIDE SEQUENCE</scope>
    <source>
        <strain evidence="10">ChiBcec8-14828</strain>
    </source>
</reference>
<evidence type="ECO:0000256" key="1">
    <source>
        <dbReference type="ARBA" id="ARBA00022472"/>
    </source>
</evidence>
<evidence type="ECO:0000256" key="2">
    <source>
        <dbReference type="ARBA" id="ARBA00022814"/>
    </source>
</evidence>
<keyword evidence="2 5" id="KW-0889">Transcription antitermination</keyword>
<evidence type="ECO:0000256" key="3">
    <source>
        <dbReference type="ARBA" id="ARBA00023015"/>
    </source>
</evidence>
<dbReference type="InterPro" id="IPR047050">
    <property type="entry name" value="NGN"/>
</dbReference>
<dbReference type="SUPFAM" id="SSF82679">
    <property type="entry name" value="N-utilization substance G protein NusG, N-terminal domain"/>
    <property type="match status" value="1"/>
</dbReference>
<feature type="domain" description="NusG-like N-terminal" evidence="8">
    <location>
        <begin position="8"/>
        <end position="116"/>
    </location>
</feature>
<protein>
    <recommendedName>
        <fullName evidence="5 6">Transcription termination/antitermination protein NusG</fullName>
    </recommendedName>
</protein>
<dbReference type="InterPro" id="IPR014722">
    <property type="entry name" value="Rib_uL2_dom2"/>
</dbReference>
<keyword evidence="1 5" id="KW-0806">Transcription termination</keyword>
<dbReference type="PANTHER" id="PTHR30265:SF2">
    <property type="entry name" value="TRANSCRIPTION TERMINATION_ANTITERMINATION PROTEIN NUSG"/>
    <property type="match status" value="1"/>
</dbReference>
<dbReference type="InterPro" id="IPR005824">
    <property type="entry name" value="KOW"/>
</dbReference>
<dbReference type="Proteomes" id="UP000824209">
    <property type="component" value="Unassembled WGS sequence"/>
</dbReference>
<reference evidence="10" key="1">
    <citation type="journal article" date="2021" name="PeerJ">
        <title>Extensive microbial diversity within the chicken gut microbiome revealed by metagenomics and culture.</title>
        <authorList>
            <person name="Gilroy R."/>
            <person name="Ravi A."/>
            <person name="Getino M."/>
            <person name="Pursley I."/>
            <person name="Horton D.L."/>
            <person name="Alikhan N.F."/>
            <person name="Baker D."/>
            <person name="Gharbi K."/>
            <person name="Hall N."/>
            <person name="Watson M."/>
            <person name="Adriaenssens E.M."/>
            <person name="Foster-Nyarko E."/>
            <person name="Jarju S."/>
            <person name="Secka A."/>
            <person name="Antonio M."/>
            <person name="Oren A."/>
            <person name="Chaudhuri R.R."/>
            <person name="La Ragione R."/>
            <person name="Hildebrand F."/>
            <person name="Pallen M.J."/>
        </authorList>
    </citation>
    <scope>NUCLEOTIDE SEQUENCE</scope>
    <source>
        <strain evidence="10">ChiBcec8-14828</strain>
    </source>
</reference>
<organism evidence="10 11">
    <name type="scientific">Candidatus Ruthenibacterium avium</name>
    <dbReference type="NCBI Taxonomy" id="2838751"/>
    <lineage>
        <taxon>Bacteria</taxon>
        <taxon>Bacillati</taxon>
        <taxon>Bacillota</taxon>
        <taxon>Clostridia</taxon>
        <taxon>Eubacteriales</taxon>
        <taxon>Oscillospiraceae</taxon>
        <taxon>Ruthenibacterium</taxon>
    </lineage>
</organism>
<evidence type="ECO:0000256" key="6">
    <source>
        <dbReference type="NCBIfam" id="TIGR00922"/>
    </source>
</evidence>
<keyword evidence="3 5" id="KW-0805">Transcription regulation</keyword>
<name>A0A9D2M2F3_9FIRM</name>
<comment type="similarity">
    <text evidence="5 7">Belongs to the NusG family.</text>
</comment>
<dbReference type="EMBL" id="DWYA01000054">
    <property type="protein sequence ID" value="HJB39937.1"/>
    <property type="molecule type" value="Genomic_DNA"/>
</dbReference>
<feature type="domain" description="KOW" evidence="9">
    <location>
        <begin position="122"/>
        <end position="149"/>
    </location>
</feature>
<dbReference type="SMART" id="SM00738">
    <property type="entry name" value="NGN"/>
    <property type="match status" value="1"/>
</dbReference>
<dbReference type="Gene3D" id="2.30.30.30">
    <property type="match status" value="1"/>
</dbReference>
<evidence type="ECO:0000256" key="4">
    <source>
        <dbReference type="ARBA" id="ARBA00023163"/>
    </source>
</evidence>
<dbReference type="CDD" id="cd06091">
    <property type="entry name" value="KOW_NusG"/>
    <property type="match status" value="1"/>
</dbReference>
<dbReference type="InterPro" id="IPR043425">
    <property type="entry name" value="NusG-like"/>
</dbReference>
<sequence>MADERDAQPKWYVVHTYSGYENKVRQDLETVVENRRLQDLIYEVRVPVEIATEIKDGKEREVEHKLFPGYVLVKMIMTDDSWYVVRNARGVTGFVGPSSKPVPLSDEEVEKLGMATHTVQPDFAVGENVQIVSGALEGFIGLVESIDAKAKKVSVKVSMFGRETPAELDFTQVKPL</sequence>
<evidence type="ECO:0000256" key="7">
    <source>
        <dbReference type="RuleBase" id="RU000538"/>
    </source>
</evidence>
<dbReference type="SMART" id="SM00739">
    <property type="entry name" value="KOW"/>
    <property type="match status" value="1"/>
</dbReference>
<evidence type="ECO:0000313" key="11">
    <source>
        <dbReference type="Proteomes" id="UP000824209"/>
    </source>
</evidence>
<dbReference type="CDD" id="cd09891">
    <property type="entry name" value="NGN_Bact_1"/>
    <property type="match status" value="1"/>
</dbReference>
<dbReference type="Pfam" id="PF02357">
    <property type="entry name" value="NusG"/>
    <property type="match status" value="1"/>
</dbReference>
<dbReference type="PANTHER" id="PTHR30265">
    <property type="entry name" value="RHO-INTERACTING TRANSCRIPTION TERMINATION FACTOR NUSG"/>
    <property type="match status" value="1"/>
</dbReference>
<comment type="caution">
    <text evidence="10">The sequence shown here is derived from an EMBL/GenBank/DDBJ whole genome shotgun (WGS) entry which is preliminary data.</text>
</comment>
<dbReference type="NCBIfam" id="TIGR00922">
    <property type="entry name" value="nusG"/>
    <property type="match status" value="1"/>
</dbReference>
<keyword evidence="4 5" id="KW-0804">Transcription</keyword>
<accession>A0A9D2M2F3</accession>
<dbReference type="GO" id="GO:0032784">
    <property type="term" value="P:regulation of DNA-templated transcription elongation"/>
    <property type="evidence" value="ECO:0007669"/>
    <property type="project" value="InterPro"/>
</dbReference>
<dbReference type="GO" id="GO:0006354">
    <property type="term" value="P:DNA-templated transcription elongation"/>
    <property type="evidence" value="ECO:0007669"/>
    <property type="project" value="UniProtKB-UniRule"/>
</dbReference>
<dbReference type="GO" id="GO:0031564">
    <property type="term" value="P:transcription antitermination"/>
    <property type="evidence" value="ECO:0007669"/>
    <property type="project" value="UniProtKB-UniRule"/>
</dbReference>
<dbReference type="Gene3D" id="3.30.70.940">
    <property type="entry name" value="NusG, N-terminal domain"/>
    <property type="match status" value="1"/>
</dbReference>
<proteinExistence type="inferred from homology"/>
<gene>
    <name evidence="5 10" type="primary">nusG</name>
    <name evidence="10" type="ORF">H9943_06015</name>
</gene>
<evidence type="ECO:0000259" key="8">
    <source>
        <dbReference type="SMART" id="SM00738"/>
    </source>
</evidence>
<evidence type="ECO:0000256" key="5">
    <source>
        <dbReference type="HAMAP-Rule" id="MF_00948"/>
    </source>
</evidence>
<dbReference type="SUPFAM" id="SSF50104">
    <property type="entry name" value="Translation proteins SH3-like domain"/>
    <property type="match status" value="1"/>
</dbReference>
<dbReference type="GO" id="GO:0006353">
    <property type="term" value="P:DNA-templated transcription termination"/>
    <property type="evidence" value="ECO:0007669"/>
    <property type="project" value="UniProtKB-UniRule"/>
</dbReference>
<evidence type="ECO:0000259" key="9">
    <source>
        <dbReference type="SMART" id="SM00739"/>
    </source>
</evidence>
<dbReference type="InterPro" id="IPR036735">
    <property type="entry name" value="NGN_dom_sf"/>
</dbReference>
<dbReference type="AlphaFoldDB" id="A0A9D2M2F3"/>
<dbReference type="GO" id="GO:0005829">
    <property type="term" value="C:cytosol"/>
    <property type="evidence" value="ECO:0007669"/>
    <property type="project" value="TreeGrafter"/>
</dbReference>
<dbReference type="HAMAP" id="MF_00948">
    <property type="entry name" value="NusG"/>
    <property type="match status" value="1"/>
</dbReference>
<comment type="function">
    <text evidence="5 7">Participates in transcription elongation, termination and antitermination.</text>
</comment>
<dbReference type="InterPro" id="IPR006645">
    <property type="entry name" value="NGN-like_dom"/>
</dbReference>
<dbReference type="PRINTS" id="PR00338">
    <property type="entry name" value="NUSGTNSCPFCT"/>
</dbReference>
<dbReference type="InterPro" id="IPR001062">
    <property type="entry name" value="Transcrpt_antiterm_NusG"/>
</dbReference>
<dbReference type="FunFam" id="3.30.70.940:FF:000002">
    <property type="entry name" value="Transcription termination/antitermination protein NusG"/>
    <property type="match status" value="1"/>
</dbReference>
<dbReference type="InterPro" id="IPR008991">
    <property type="entry name" value="Translation_prot_SH3-like_sf"/>
</dbReference>
<evidence type="ECO:0000313" key="10">
    <source>
        <dbReference type="EMBL" id="HJB39937.1"/>
    </source>
</evidence>